<sequence length="142" mass="16959">MKWSIFRDFRVVLTFPRIRNDLHFWSLPSQLANSSTTARVHRMQRRQVRQAEHFDECTIPVRGYMKPSLQLTLSMVHPWSLQPPSLSVSFILVETVPRRKMYPWFNWKRSDRQTSMAVRRKAVNEDAPKSKPQQCFPARKFL</sequence>
<feature type="non-terminal residue" evidence="1">
    <location>
        <position position="142"/>
    </location>
</feature>
<organism evidence="1">
    <name type="scientific">Ixodes ricinus</name>
    <name type="common">Common tick</name>
    <name type="synonym">Acarus ricinus</name>
    <dbReference type="NCBI Taxonomy" id="34613"/>
    <lineage>
        <taxon>Eukaryota</taxon>
        <taxon>Metazoa</taxon>
        <taxon>Ecdysozoa</taxon>
        <taxon>Arthropoda</taxon>
        <taxon>Chelicerata</taxon>
        <taxon>Arachnida</taxon>
        <taxon>Acari</taxon>
        <taxon>Parasitiformes</taxon>
        <taxon>Ixodida</taxon>
        <taxon>Ixodoidea</taxon>
        <taxon>Ixodidae</taxon>
        <taxon>Ixodinae</taxon>
        <taxon>Ixodes</taxon>
    </lineage>
</organism>
<evidence type="ECO:0000313" key="1">
    <source>
        <dbReference type="EMBL" id="JAP68637.1"/>
    </source>
</evidence>
<name>A0A131XPR2_IXORI</name>
<protein>
    <submittedName>
        <fullName evidence="1">Uncharacterized protein</fullName>
    </submittedName>
</protein>
<dbReference type="EMBL" id="GEFM01007159">
    <property type="protein sequence ID" value="JAP68637.1"/>
    <property type="molecule type" value="mRNA"/>
</dbReference>
<reference evidence="1" key="1">
    <citation type="submission" date="2016-02" db="EMBL/GenBank/DDBJ databases">
        <title>RNAseq analyses of the midgut from blood- or serum-fed Ixodes ricinus ticks.</title>
        <authorList>
            <person name="Perner J."/>
            <person name="Provaznik J."/>
            <person name="Schrenkova J."/>
            <person name="Urbanova V."/>
            <person name="Ribeiro J.M."/>
            <person name="Kopacek P."/>
        </authorList>
    </citation>
    <scope>NUCLEOTIDE SEQUENCE</scope>
    <source>
        <tissue evidence="1">Gut</tissue>
    </source>
</reference>
<accession>A0A131XPR2</accession>
<dbReference type="AlphaFoldDB" id="A0A131XPR2"/>
<proteinExistence type="evidence at transcript level"/>